<sequence length="198" mass="21944">MARKKKSPEPQTRSHKLPAAEFLPVEGLLPVDDWTFETRKLNEIAELLWLPESLPEAERNARIMRALEFYEELEPKGAAEGMLAAQMVGTHAAALDCLRRAAIQGQSFEGRDANLKHAHKLMALYKQQLAALDKHRGRGQQKVTVEHVHVHSGGQAILGNVERQEDGQGRAPPGVEHAPEAPLEPQEASESSEDRTES</sequence>
<comment type="caution">
    <text evidence="2">The sequence shown here is derived from an EMBL/GenBank/DDBJ whole genome shotgun (WGS) entry which is preliminary data.</text>
</comment>
<protein>
    <submittedName>
        <fullName evidence="2">Uncharacterized protein</fullName>
    </submittedName>
</protein>
<accession>Q2CHA5</accession>
<organism evidence="2 3">
    <name type="scientific">Oceanicola granulosus (strain ATCC BAA-861 / DSM 15982 / KCTC 12143 / HTCC2516)</name>
    <dbReference type="NCBI Taxonomy" id="314256"/>
    <lineage>
        <taxon>Bacteria</taxon>
        <taxon>Pseudomonadati</taxon>
        <taxon>Pseudomonadota</taxon>
        <taxon>Alphaproteobacteria</taxon>
        <taxon>Rhodobacterales</taxon>
        <taxon>Roseobacteraceae</taxon>
        <taxon>Oceanicola</taxon>
    </lineage>
</organism>
<feature type="region of interest" description="Disordered" evidence="1">
    <location>
        <begin position="157"/>
        <end position="198"/>
    </location>
</feature>
<gene>
    <name evidence="2" type="ORF">OG2516_18755</name>
</gene>
<keyword evidence="3" id="KW-1185">Reference proteome</keyword>
<dbReference type="eggNOG" id="ENOG50335XC">
    <property type="taxonomic scope" value="Bacteria"/>
</dbReference>
<dbReference type="Proteomes" id="UP000003635">
    <property type="component" value="Unassembled WGS sequence"/>
</dbReference>
<dbReference type="HOGENOM" id="CLU_1376931_0_0_5"/>
<dbReference type="OrthoDB" id="7432673at2"/>
<reference evidence="2 3" key="1">
    <citation type="journal article" date="2010" name="J. Bacteriol.">
        <title>Genome sequences of Oceanicola granulosus HTCC2516(T) and Oceanicola batsensis HTCC2597(TDelta).</title>
        <authorList>
            <person name="Thrash J.C."/>
            <person name="Cho J.C."/>
            <person name="Vergin K.L."/>
            <person name="Giovannoni S.J."/>
        </authorList>
    </citation>
    <scope>NUCLEOTIDE SEQUENCE [LARGE SCALE GENOMIC DNA]</scope>
    <source>
        <strain evidence="3">ATCC BAA-861 / DSM 15982 / KCTC 12143 / HTCC2516</strain>
    </source>
</reference>
<name>Q2CHA5_OCEGH</name>
<evidence type="ECO:0000256" key="1">
    <source>
        <dbReference type="SAM" id="MobiDB-lite"/>
    </source>
</evidence>
<proteinExistence type="predicted"/>
<evidence type="ECO:0000313" key="3">
    <source>
        <dbReference type="Proteomes" id="UP000003635"/>
    </source>
</evidence>
<dbReference type="EMBL" id="AAOT01000006">
    <property type="protein sequence ID" value="EAR52134.1"/>
    <property type="molecule type" value="Genomic_DNA"/>
</dbReference>
<evidence type="ECO:0000313" key="2">
    <source>
        <dbReference type="EMBL" id="EAR52134.1"/>
    </source>
</evidence>
<dbReference type="RefSeq" id="WP_007257052.1">
    <property type="nucleotide sequence ID" value="NZ_CH724110.1"/>
</dbReference>
<dbReference type="AlphaFoldDB" id="Q2CHA5"/>